<evidence type="ECO:0000256" key="5">
    <source>
        <dbReference type="SAM" id="MobiDB-lite"/>
    </source>
</evidence>
<keyword evidence="4" id="KW-0539">Nucleus</keyword>
<dbReference type="Gene3D" id="3.10.100.10">
    <property type="entry name" value="Mannose-Binding Protein A, subunit A"/>
    <property type="match status" value="1"/>
</dbReference>
<dbReference type="InterPro" id="IPR011598">
    <property type="entry name" value="bHLH_dom"/>
</dbReference>
<dbReference type="CDD" id="cd00037">
    <property type="entry name" value="CLECT"/>
    <property type="match status" value="1"/>
</dbReference>
<proteinExistence type="predicted"/>
<dbReference type="InterPro" id="IPR001304">
    <property type="entry name" value="C-type_lectin-like"/>
</dbReference>
<dbReference type="EMBL" id="CACVKT020000058">
    <property type="protein sequence ID" value="CAC5355546.1"/>
    <property type="molecule type" value="Genomic_DNA"/>
</dbReference>
<evidence type="ECO:0000256" key="3">
    <source>
        <dbReference type="ARBA" id="ARBA00023163"/>
    </source>
</evidence>
<dbReference type="SUPFAM" id="SSF47459">
    <property type="entry name" value="HLH, helix-loop-helix DNA-binding domain"/>
    <property type="match status" value="1"/>
</dbReference>
<feature type="domain" description="C-type lectin" evidence="7">
    <location>
        <begin position="34"/>
        <end position="151"/>
    </location>
</feature>
<dbReference type="SMART" id="SM00034">
    <property type="entry name" value="CLECT"/>
    <property type="match status" value="1"/>
</dbReference>
<keyword evidence="6" id="KW-1133">Transmembrane helix</keyword>
<dbReference type="GO" id="GO:0046983">
    <property type="term" value="F:protein dimerization activity"/>
    <property type="evidence" value="ECO:0007669"/>
    <property type="project" value="InterPro"/>
</dbReference>
<keyword evidence="2" id="KW-0805">Transcription regulation</keyword>
<dbReference type="OrthoDB" id="6125469at2759"/>
<dbReference type="InterPro" id="IPR050370">
    <property type="entry name" value="HES_HEY"/>
</dbReference>
<feature type="region of interest" description="Disordered" evidence="5">
    <location>
        <begin position="249"/>
        <end position="270"/>
    </location>
</feature>
<evidence type="ECO:0000256" key="2">
    <source>
        <dbReference type="ARBA" id="ARBA00023015"/>
    </source>
</evidence>
<evidence type="ECO:0000313" key="10">
    <source>
        <dbReference type="Proteomes" id="UP000507470"/>
    </source>
</evidence>
<keyword evidence="6" id="KW-0472">Membrane</keyword>
<dbReference type="Pfam" id="PF00010">
    <property type="entry name" value="HLH"/>
    <property type="match status" value="1"/>
</dbReference>
<dbReference type="PANTHER" id="PTHR10985">
    <property type="entry name" value="BASIC HELIX-LOOP-HELIX TRANSCRIPTION FACTOR, HES-RELATED"/>
    <property type="match status" value="1"/>
</dbReference>
<organism evidence="9 10">
    <name type="scientific">Mytilus coruscus</name>
    <name type="common">Sea mussel</name>
    <dbReference type="NCBI Taxonomy" id="42192"/>
    <lineage>
        <taxon>Eukaryota</taxon>
        <taxon>Metazoa</taxon>
        <taxon>Spiralia</taxon>
        <taxon>Lophotrochozoa</taxon>
        <taxon>Mollusca</taxon>
        <taxon>Bivalvia</taxon>
        <taxon>Autobranchia</taxon>
        <taxon>Pteriomorphia</taxon>
        <taxon>Mytilida</taxon>
        <taxon>Mytiloidea</taxon>
        <taxon>Mytilidae</taxon>
        <taxon>Mytilinae</taxon>
        <taxon>Mytilus</taxon>
    </lineage>
</organism>
<dbReference type="InterPro" id="IPR016187">
    <property type="entry name" value="CTDL_fold"/>
</dbReference>
<dbReference type="PROSITE" id="PS50888">
    <property type="entry name" value="BHLH"/>
    <property type="match status" value="1"/>
</dbReference>
<keyword evidence="10" id="KW-1185">Reference proteome</keyword>
<feature type="domain" description="BHLH" evidence="8">
    <location>
        <begin position="480"/>
        <end position="535"/>
    </location>
</feature>
<evidence type="ECO:0000259" key="8">
    <source>
        <dbReference type="PROSITE" id="PS50888"/>
    </source>
</evidence>
<accession>A0A6J7ZTK6</accession>
<reference evidence="9 10" key="1">
    <citation type="submission" date="2020-06" db="EMBL/GenBank/DDBJ databases">
        <authorList>
            <person name="Li R."/>
            <person name="Bekaert M."/>
        </authorList>
    </citation>
    <scope>NUCLEOTIDE SEQUENCE [LARGE SCALE GENOMIC DNA]</scope>
    <source>
        <strain evidence="10">wild</strain>
    </source>
</reference>
<dbReference type="AlphaFoldDB" id="A0A6J7ZTK6"/>
<protein>
    <submittedName>
        <fullName evidence="9">HEY</fullName>
    </submittedName>
</protein>
<dbReference type="SUPFAM" id="SSF56436">
    <property type="entry name" value="C-type lectin-like"/>
    <property type="match status" value="1"/>
</dbReference>
<keyword evidence="3" id="KW-0804">Transcription</keyword>
<dbReference type="Proteomes" id="UP000507470">
    <property type="component" value="Unassembled WGS sequence"/>
</dbReference>
<evidence type="ECO:0000256" key="4">
    <source>
        <dbReference type="ARBA" id="ARBA00023242"/>
    </source>
</evidence>
<dbReference type="SMART" id="SM00353">
    <property type="entry name" value="HLH"/>
    <property type="match status" value="1"/>
</dbReference>
<evidence type="ECO:0000256" key="1">
    <source>
        <dbReference type="ARBA" id="ARBA00004123"/>
    </source>
</evidence>
<comment type="subcellular location">
    <subcellularLocation>
        <location evidence="1">Nucleus</location>
    </subcellularLocation>
</comment>
<dbReference type="InterPro" id="IPR016186">
    <property type="entry name" value="C-type_lectin-like/link_sf"/>
</dbReference>
<feature type="transmembrane region" description="Helical" evidence="6">
    <location>
        <begin position="411"/>
        <end position="438"/>
    </location>
</feature>
<name>A0A6J7ZTK6_MYTCO</name>
<dbReference type="CDD" id="cd11410">
    <property type="entry name" value="bHLH_O_HES"/>
    <property type="match status" value="1"/>
</dbReference>
<evidence type="ECO:0000313" key="9">
    <source>
        <dbReference type="EMBL" id="CAC5355546.1"/>
    </source>
</evidence>
<dbReference type="PROSITE" id="PS50041">
    <property type="entry name" value="C_TYPE_LECTIN_2"/>
    <property type="match status" value="1"/>
</dbReference>
<keyword evidence="6" id="KW-0812">Transmembrane</keyword>
<gene>
    <name evidence="9" type="ORF">MCOR_217</name>
</gene>
<dbReference type="GO" id="GO:0005634">
    <property type="term" value="C:nucleus"/>
    <property type="evidence" value="ECO:0007669"/>
    <property type="project" value="UniProtKB-SubCell"/>
</dbReference>
<dbReference type="InterPro" id="IPR036638">
    <property type="entry name" value="HLH_DNA-bd_sf"/>
</dbReference>
<dbReference type="Gene3D" id="4.10.280.10">
    <property type="entry name" value="Helix-loop-helix DNA-binding domain"/>
    <property type="match status" value="1"/>
</dbReference>
<sequence length="661" mass="72788">MIKVDQLIGVVYNKIGFTQAQNLNVCDILGIHEEDGACYWVTDVEYNITDGAVKCNERGGIPARVIEQSHQKFLADLISDSYPHVEDVYIGVQKTGVNVFTGWLGNTLNHTNWNDYEPEVTSSKDCVVAEKVDQFKWHTVSCSHSYYVACSCNMDNSSPSACIVQSSSNTDLSPVVSLEVSCFTTSTESSCTATTTESSCTATSIESSCTATTTAMSTLTEISTFVMASYVFIESSCTATSTVSSCTETSTESSCTKTSTESSCTETSTESSCTETATESSCTETSTESSCTETSIEWTQTRSSYLTLAYATNTIEIGMSDTFDDSLSERADIGFVSATSIMSDSSIYNALSIDSSSEDTDLVSGISPTLTANDLQKKIESLTKAIEVDRRQTSNFLRKFYSASDPRTSSAVIGVFGVIFVSLVTIIIIGLDVPILMLNFKTTFNRLRDVVNRNGSLQNDNNKITERSNALEKHTDNRFVFVTRKHIAERQRRARINHLLEQLEILISPGDNDGSPVKLEKAEVLERTVDYIKRLKTGSVDTTSTYVFGYMKCLDTIGRYLDDAHIPQSVLCNIQSYLLSNVNTRNHPPPETNNDEDLYGLNQQTRDETHQMHEGIDKAISSTVIEVFCKTEDNDTNNMTSASVCYPGNHIVNSGDVWRPW</sequence>
<evidence type="ECO:0000259" key="7">
    <source>
        <dbReference type="PROSITE" id="PS50041"/>
    </source>
</evidence>
<evidence type="ECO:0000256" key="6">
    <source>
        <dbReference type="SAM" id="Phobius"/>
    </source>
</evidence>